<evidence type="ECO:0000313" key="3">
    <source>
        <dbReference type="Proteomes" id="UP000199087"/>
    </source>
</evidence>
<organism evidence="2 3">
    <name type="scientific">Neobacillus massiliamazoniensis</name>
    <dbReference type="NCBI Taxonomy" id="1499688"/>
    <lineage>
        <taxon>Bacteria</taxon>
        <taxon>Bacillati</taxon>
        <taxon>Bacillota</taxon>
        <taxon>Bacilli</taxon>
        <taxon>Bacillales</taxon>
        <taxon>Bacillaceae</taxon>
        <taxon>Neobacillus</taxon>
    </lineage>
</organism>
<dbReference type="OrthoDB" id="8581376at2"/>
<dbReference type="RefSeq" id="WP_090640069.1">
    <property type="nucleotide sequence ID" value="NZ_CVRB01000007.1"/>
</dbReference>
<reference evidence="3" key="1">
    <citation type="submission" date="2015-05" db="EMBL/GenBank/DDBJ databases">
        <authorList>
            <person name="Urmite Genomes"/>
        </authorList>
    </citation>
    <scope>NUCLEOTIDE SEQUENCE [LARGE SCALE GENOMIC DNA]</scope>
    <source>
        <strain evidence="3">LF1</strain>
    </source>
</reference>
<name>A0A0U1P5B6_9BACI</name>
<dbReference type="SUPFAM" id="SSF52540">
    <property type="entry name" value="P-loop containing nucleoside triphosphate hydrolases"/>
    <property type="match status" value="1"/>
</dbReference>
<evidence type="ECO:0000313" key="2">
    <source>
        <dbReference type="EMBL" id="CRK85222.1"/>
    </source>
</evidence>
<accession>A0A0U1P5B6</accession>
<gene>
    <name evidence="2" type="ORF">BN000_05294</name>
</gene>
<dbReference type="InterPro" id="IPR027417">
    <property type="entry name" value="P-loop_NTPase"/>
</dbReference>
<proteinExistence type="predicted"/>
<dbReference type="STRING" id="1499688.BN000_05294"/>
<dbReference type="GO" id="GO:0016887">
    <property type="term" value="F:ATP hydrolysis activity"/>
    <property type="evidence" value="ECO:0007669"/>
    <property type="project" value="InterPro"/>
</dbReference>
<evidence type="ECO:0000259" key="1">
    <source>
        <dbReference type="Pfam" id="PF13401"/>
    </source>
</evidence>
<dbReference type="EMBL" id="CVRB01000007">
    <property type="protein sequence ID" value="CRK85222.1"/>
    <property type="molecule type" value="Genomic_DNA"/>
</dbReference>
<protein>
    <recommendedName>
        <fullName evidence="1">ORC1/DEAH AAA+ ATPase domain-containing protein</fullName>
    </recommendedName>
</protein>
<dbReference type="Pfam" id="PF13401">
    <property type="entry name" value="AAA_22"/>
    <property type="match status" value="1"/>
</dbReference>
<dbReference type="InterPro" id="IPR025662">
    <property type="entry name" value="Sigma_54_int_dom_ATP-bd_1"/>
</dbReference>
<keyword evidence="3" id="KW-1185">Reference proteome</keyword>
<dbReference type="AlphaFoldDB" id="A0A0U1P5B6"/>
<dbReference type="Gene3D" id="3.40.50.300">
    <property type="entry name" value="P-loop containing nucleotide triphosphate hydrolases"/>
    <property type="match status" value="1"/>
</dbReference>
<sequence length="262" mass="29593">MKDKILIEHESFNKGIELIEYCYSHSGTTLLITGESGVGKSTLIDGSINQLEKIDTSRATLFARFSKPVNKGGLLRILLRAVGDTRYADRTSHLKKIERLVEFIINAGIKMIVLDDFQVLVERGNPINDIIYILKEILIRTGTSLVIVGLPNINSSKVLNVKFDNSLYFNQLSYKTKKDVATFKSILMDVEKKLEFKKPSNLSNLSNEIFIVTEGNFAQLMKLISGAANMARTNQDSNITRKHIFTSYDKMYYKPKSIANPF</sequence>
<dbReference type="InterPro" id="IPR049945">
    <property type="entry name" value="AAA_22"/>
</dbReference>
<dbReference type="Proteomes" id="UP000199087">
    <property type="component" value="Unassembled WGS sequence"/>
</dbReference>
<feature type="domain" description="ORC1/DEAH AAA+ ATPase" evidence="1">
    <location>
        <begin position="28"/>
        <end position="154"/>
    </location>
</feature>
<dbReference type="PROSITE" id="PS00675">
    <property type="entry name" value="SIGMA54_INTERACT_1"/>
    <property type="match status" value="1"/>
</dbReference>